<feature type="domain" description="Histidine kinase" evidence="6">
    <location>
        <begin position="1"/>
        <end position="82"/>
    </location>
</feature>
<dbReference type="Pfam" id="PF02518">
    <property type="entry name" value="HATPase_c"/>
    <property type="match status" value="1"/>
</dbReference>
<dbReference type="InterPro" id="IPR005467">
    <property type="entry name" value="His_kinase_dom"/>
</dbReference>
<proteinExistence type="predicted"/>
<name>A0AAU8JI50_9CYAN</name>
<dbReference type="PANTHER" id="PTHR43711:SF26">
    <property type="entry name" value="SENSOR HISTIDINE KINASE RCSC"/>
    <property type="match status" value="1"/>
</dbReference>
<dbReference type="InterPro" id="IPR003594">
    <property type="entry name" value="HATPase_dom"/>
</dbReference>
<sequence>MRVNAKNLVNPGNYLNQITLEIQIADTGIGIALDQQERIFEAFIQSDGQSTRKYGGTGLGLAITKPLTHLLGDRAAFTSPVN</sequence>
<dbReference type="InterPro" id="IPR036890">
    <property type="entry name" value="HATPase_C_sf"/>
</dbReference>
<dbReference type="GO" id="GO:0005524">
    <property type="term" value="F:ATP binding"/>
    <property type="evidence" value="ECO:0007669"/>
    <property type="project" value="UniProtKB-KW"/>
</dbReference>
<gene>
    <name evidence="7" type="ORF">ABWT76_001773</name>
</gene>
<dbReference type="GO" id="GO:0004673">
    <property type="term" value="F:protein histidine kinase activity"/>
    <property type="evidence" value="ECO:0007669"/>
    <property type="project" value="UniProtKB-EC"/>
</dbReference>
<keyword evidence="4" id="KW-0418">Kinase</keyword>
<keyword evidence="7" id="KW-0067">ATP-binding</keyword>
<dbReference type="EC" id="2.7.13.3" evidence="2"/>
<organism evidence="7">
    <name type="scientific">Planktothricoides raciborskii GIHE-MW2</name>
    <dbReference type="NCBI Taxonomy" id="2792601"/>
    <lineage>
        <taxon>Bacteria</taxon>
        <taxon>Bacillati</taxon>
        <taxon>Cyanobacteriota</taxon>
        <taxon>Cyanophyceae</taxon>
        <taxon>Oscillatoriophycideae</taxon>
        <taxon>Oscillatoriales</taxon>
        <taxon>Oscillatoriaceae</taxon>
        <taxon>Planktothricoides</taxon>
    </lineage>
</organism>
<evidence type="ECO:0000256" key="3">
    <source>
        <dbReference type="ARBA" id="ARBA00022679"/>
    </source>
</evidence>
<keyword evidence="7" id="KW-0547">Nucleotide-binding</keyword>
<dbReference type="AlphaFoldDB" id="A0AAU8JI50"/>
<evidence type="ECO:0000256" key="4">
    <source>
        <dbReference type="ARBA" id="ARBA00022777"/>
    </source>
</evidence>
<dbReference type="RefSeq" id="WP_054465625.1">
    <property type="nucleotide sequence ID" value="NZ_CP159837.1"/>
</dbReference>
<evidence type="ECO:0000259" key="6">
    <source>
        <dbReference type="PROSITE" id="PS50109"/>
    </source>
</evidence>
<keyword evidence="5" id="KW-0902">Two-component regulatory system</keyword>
<dbReference type="InterPro" id="IPR004358">
    <property type="entry name" value="Sig_transdc_His_kin-like_C"/>
</dbReference>
<evidence type="ECO:0000256" key="5">
    <source>
        <dbReference type="ARBA" id="ARBA00023012"/>
    </source>
</evidence>
<dbReference type="GO" id="GO:0000160">
    <property type="term" value="P:phosphorelay signal transduction system"/>
    <property type="evidence" value="ECO:0007669"/>
    <property type="project" value="UniProtKB-KW"/>
</dbReference>
<dbReference type="PANTHER" id="PTHR43711">
    <property type="entry name" value="TWO-COMPONENT HISTIDINE KINASE"/>
    <property type="match status" value="1"/>
</dbReference>
<dbReference type="InterPro" id="IPR050736">
    <property type="entry name" value="Sensor_HK_Regulatory"/>
</dbReference>
<dbReference type="EMBL" id="CP159837">
    <property type="protein sequence ID" value="XCM38895.1"/>
    <property type="molecule type" value="Genomic_DNA"/>
</dbReference>
<accession>A0AAU8JI50</accession>
<reference evidence="7" key="1">
    <citation type="submission" date="2024-07" db="EMBL/GenBank/DDBJ databases">
        <authorList>
            <person name="Kim Y.J."/>
            <person name="Jeong J.Y."/>
        </authorList>
    </citation>
    <scope>NUCLEOTIDE SEQUENCE</scope>
    <source>
        <strain evidence="7">GIHE-MW2</strain>
    </source>
</reference>
<evidence type="ECO:0000313" key="7">
    <source>
        <dbReference type="EMBL" id="XCM38895.1"/>
    </source>
</evidence>
<dbReference type="SUPFAM" id="SSF55874">
    <property type="entry name" value="ATPase domain of HSP90 chaperone/DNA topoisomerase II/histidine kinase"/>
    <property type="match status" value="1"/>
</dbReference>
<comment type="catalytic activity">
    <reaction evidence="1">
        <text>ATP + protein L-histidine = ADP + protein N-phospho-L-histidine.</text>
        <dbReference type="EC" id="2.7.13.3"/>
    </reaction>
</comment>
<evidence type="ECO:0000256" key="1">
    <source>
        <dbReference type="ARBA" id="ARBA00000085"/>
    </source>
</evidence>
<protein>
    <recommendedName>
        <fullName evidence="2">histidine kinase</fullName>
        <ecNumber evidence="2">2.7.13.3</ecNumber>
    </recommendedName>
</protein>
<dbReference type="Gene3D" id="3.30.565.10">
    <property type="entry name" value="Histidine kinase-like ATPase, C-terminal domain"/>
    <property type="match status" value="1"/>
</dbReference>
<dbReference type="PROSITE" id="PS50109">
    <property type="entry name" value="HIS_KIN"/>
    <property type="match status" value="1"/>
</dbReference>
<evidence type="ECO:0000256" key="2">
    <source>
        <dbReference type="ARBA" id="ARBA00012438"/>
    </source>
</evidence>
<keyword evidence="3" id="KW-0808">Transferase</keyword>
<dbReference type="PRINTS" id="PR00344">
    <property type="entry name" value="BCTRLSENSOR"/>
</dbReference>